<name>A0AAV4NJ95_9ARAC</name>
<protein>
    <submittedName>
        <fullName evidence="1">Uncharacterized protein</fullName>
    </submittedName>
</protein>
<reference evidence="1 2" key="1">
    <citation type="submission" date="2021-06" db="EMBL/GenBank/DDBJ databases">
        <title>Caerostris darwini draft genome.</title>
        <authorList>
            <person name="Kono N."/>
            <person name="Arakawa K."/>
        </authorList>
    </citation>
    <scope>NUCLEOTIDE SEQUENCE [LARGE SCALE GENOMIC DNA]</scope>
</reference>
<dbReference type="Proteomes" id="UP001054837">
    <property type="component" value="Unassembled WGS sequence"/>
</dbReference>
<evidence type="ECO:0000313" key="1">
    <source>
        <dbReference type="EMBL" id="GIX84879.1"/>
    </source>
</evidence>
<dbReference type="AlphaFoldDB" id="A0AAV4NJ95"/>
<sequence>MPRCCTHSNKIQDRDCFCFVLLETFPFLLKTGVHLSVRENGHRSMTALLSFSAVDADTQTAGLCCAATKATPRSEESEAFDFGDDLMRENVRF</sequence>
<organism evidence="1 2">
    <name type="scientific">Caerostris darwini</name>
    <dbReference type="NCBI Taxonomy" id="1538125"/>
    <lineage>
        <taxon>Eukaryota</taxon>
        <taxon>Metazoa</taxon>
        <taxon>Ecdysozoa</taxon>
        <taxon>Arthropoda</taxon>
        <taxon>Chelicerata</taxon>
        <taxon>Arachnida</taxon>
        <taxon>Araneae</taxon>
        <taxon>Araneomorphae</taxon>
        <taxon>Entelegynae</taxon>
        <taxon>Araneoidea</taxon>
        <taxon>Araneidae</taxon>
        <taxon>Caerostris</taxon>
    </lineage>
</organism>
<dbReference type="EMBL" id="BPLQ01001741">
    <property type="protein sequence ID" value="GIX84879.1"/>
    <property type="molecule type" value="Genomic_DNA"/>
</dbReference>
<proteinExistence type="predicted"/>
<comment type="caution">
    <text evidence="1">The sequence shown here is derived from an EMBL/GenBank/DDBJ whole genome shotgun (WGS) entry which is preliminary data.</text>
</comment>
<evidence type="ECO:0000313" key="2">
    <source>
        <dbReference type="Proteomes" id="UP001054837"/>
    </source>
</evidence>
<accession>A0AAV4NJ95</accession>
<keyword evidence="2" id="KW-1185">Reference proteome</keyword>
<gene>
    <name evidence="1" type="ORF">CDAR_490861</name>
</gene>